<evidence type="ECO:0000313" key="1">
    <source>
        <dbReference type="EMBL" id="AMW61535.1"/>
    </source>
</evidence>
<protein>
    <recommendedName>
        <fullName evidence="3">PcfJ-like protein</fullName>
    </recommendedName>
</protein>
<evidence type="ECO:0000313" key="2">
    <source>
        <dbReference type="Proteomes" id="UP000225977"/>
    </source>
</evidence>
<reference evidence="2" key="1">
    <citation type="submission" date="2016-02" db="EMBL/GenBank/DDBJ databases">
        <authorList>
            <person name="Mokah H."/>
            <person name="Prakash A."/>
            <person name="Horton L."/>
            <person name="Cochran E."/>
            <person name="Foltz S."/>
            <person name="Olszewski N."/>
            <person name="Jeyasankar M."/>
            <person name="Sehgal N."/>
            <person name="Miller A."/>
            <person name="Luong A."/>
            <person name="Miller R."/>
            <person name="Afzal A."/>
            <person name="Dandamudi K."/>
            <person name="Yoo S."/>
            <person name="Shi R."/>
            <person name="Carvalho R."/>
            <person name="Koparde V.N."/>
            <person name="Lee V."/>
            <person name="Buck G."/>
            <person name="Serrano M.G."/>
            <person name="Johnson A."/>
        </authorList>
    </citation>
    <scope>NUCLEOTIDE SEQUENCE [LARGE SCALE GENOMIC DNA]</scope>
</reference>
<gene>
    <name evidence="1" type="ORF">JUGLONE_48</name>
</gene>
<evidence type="ECO:0008006" key="3">
    <source>
        <dbReference type="Google" id="ProtNLM"/>
    </source>
</evidence>
<dbReference type="EMBL" id="KU737345">
    <property type="protein sequence ID" value="AMW61535.1"/>
    <property type="molecule type" value="Genomic_DNA"/>
</dbReference>
<dbReference type="Proteomes" id="UP000225977">
    <property type="component" value="Segment"/>
</dbReference>
<sequence length="472" mass="55384">MSKEKNEVLDQIKNGELELTQTIGHVNYYMVEKTGYSFHFYATYTNDNGNLVLTEMLYDLRYKKYYIKRNGREVKFNIHNLDLVIPRPKDGWYHHDFYSSENKKIFFDMVSVEENEGMYEKMVSVIGSLGEEVVNMSSRALIRLMTSYNKLELIYKSGIDIGAMSNSAFRNKVYNASMEEGKTKLHQIFGVTKSQLKFLNEYTTDTDDFMNAVHNIVHATQRDLDTYRGVVAYIKELEVEYNLENRLREFTRHSDVSDYLEIIKCNRNDIRHYKGYMFWGFVLRPRNNVKNVHRLVEYLLFGALVTQGMEFGEAVGQYKDYYETSLLLEHEDFDKYPRSLKLCHDITSRNYKLVEDVVTKKRFDEQKEYFQKYETKMKGYSVLVPKEMKDIATEGNAQHHCVASYAPKVAKGDTIIVFLRDNEELDKPLVTVEIRGNRIVQARGFANRVATEKEKAALTRFAKKHELEYKSA</sequence>
<accession>A0A143FHY6</accession>
<proteinExistence type="predicted"/>
<dbReference type="Pfam" id="PF14284">
    <property type="entry name" value="PcfJ"/>
    <property type="match status" value="1"/>
</dbReference>
<dbReference type="InterPro" id="IPR025586">
    <property type="entry name" value="PcfJ"/>
</dbReference>
<organism evidence="1 2">
    <name type="scientific">Bacillus phage Juglone</name>
    <dbReference type="NCBI Taxonomy" id="1805949"/>
    <lineage>
        <taxon>Viruses</taxon>
        <taxon>Duplodnaviria</taxon>
        <taxon>Heunggongvirae</taxon>
        <taxon>Uroviricota</taxon>
        <taxon>Caudoviricetes</taxon>
        <taxon>Herelleviridae</taxon>
        <taxon>Bastillevirinae</taxon>
        <taxon>Bequatrovirus</taxon>
        <taxon>Bequatrovirus troll</taxon>
    </lineage>
</organism>
<name>A0A143FHY6_9CAUD</name>